<dbReference type="OrthoDB" id="719642at2"/>
<reference evidence="8" key="2">
    <citation type="submission" date="2016-10" db="EMBL/GenBank/DDBJ databases">
        <authorList>
            <person name="Varghese N."/>
            <person name="Submissions S."/>
        </authorList>
    </citation>
    <scope>NUCLEOTIDE SEQUENCE [LARGE SCALE GENOMIC DNA]</scope>
    <source>
        <strain evidence="8">CGMCC 1.7062</strain>
    </source>
</reference>
<dbReference type="InterPro" id="IPR011013">
    <property type="entry name" value="Gal_mutarotase_sf_dom"/>
</dbReference>
<dbReference type="EMBL" id="FNVG01000017">
    <property type="protein sequence ID" value="SEG52203.1"/>
    <property type="molecule type" value="Genomic_DNA"/>
</dbReference>
<dbReference type="GO" id="GO:0030246">
    <property type="term" value="F:carbohydrate binding"/>
    <property type="evidence" value="ECO:0007669"/>
    <property type="project" value="InterPro"/>
</dbReference>
<evidence type="ECO:0000313" key="7">
    <source>
        <dbReference type="EMBL" id="SEG65511.1"/>
    </source>
</evidence>
<dbReference type="InterPro" id="IPR005084">
    <property type="entry name" value="CBM6"/>
</dbReference>
<dbReference type="InterPro" id="IPR008979">
    <property type="entry name" value="Galactose-bd-like_sf"/>
</dbReference>
<dbReference type="RefSeq" id="WP_103881413.1">
    <property type="nucleotide sequence ID" value="NZ_FNVG01000017.1"/>
</dbReference>
<feature type="domain" description="CBM6" evidence="5">
    <location>
        <begin position="429"/>
        <end position="570"/>
    </location>
</feature>
<dbReference type="InterPro" id="IPR003159">
    <property type="entry name" value="Lyase_8_central_dom"/>
</dbReference>
<dbReference type="InterPro" id="IPR014718">
    <property type="entry name" value="GH-type_carb-bd"/>
</dbReference>
<feature type="signal peptide" evidence="4">
    <location>
        <begin position="1"/>
        <end position="24"/>
    </location>
</feature>
<evidence type="ECO:0000313" key="6">
    <source>
        <dbReference type="EMBL" id="SEG52203.1"/>
    </source>
</evidence>
<dbReference type="Proteomes" id="UP000236721">
    <property type="component" value="Unassembled WGS sequence"/>
</dbReference>
<sequence>MYKSTFPRCKTIGFLTLVAPFSLAASTLNIEFEDYDTGGQNVSYFDSSPGNDGGKYRDDDVDIRSNGSGGYAVGWAKDGEYLNYTVNLAQAGKYRLDAQVAGSNTEPMSLSFHLTDGSHLGTLTYSPLVADVRSFQTETLSDIWLPQGEITVQVRLHSGALSLDSFAFILDQAASAADTQYGAGSSLVNYARLPGDFMAADYSGYFDTTTGNAGGGYRQDDVDIRVSNQTPLVGWTQPGEYLKFETSVAQSGAYDAVFNLASDSTSDKTLELRDETGNLLSQLTFNTQGAGAYNLEPFTMTGITLLEGRQQLEVRFTSSGFRIRNIDIVSSPDRDGDWVGDNADAFPDDPAASIDTDKDGYPNAWNEGKTQQDSTTPLTLDAFPDDPNEQIDSDKDGVGDNADIYPLLPDLWVAPVMSVPGSMQAEHFQYGENGEAYFDLSTGNAKEQHRLDVDVDIHNNNQPDSSGNPTYGIAYIEDSEWLMYDLDVKQAGLYQLTLTAGSGQISKPVELSVHINGDSYPLEYTANVADPRQYQTVMLDADIPLSTGKQQLMIRFDDANGASLDAFSLTTLVDSDNDGVSDGRDAFPNDPNEWLDSDGDGVGNNEDAFPYNAAASIDSDSDGYPDEWNETCDYSCQLNSGLRHDELPNDPNNYRDSDKDGVGDNDDQDDQRFHHTAFASDTLLFERFEIQTRSQSGTEVIGRIQPVSNRFAPESAPDSDLAFALTRDDSDLFTLTNIRDQDGRLFGVLTLKTDDSVDWDNNHLVEIELRQAGSAIARVETLVEALNTTAWKQFFDQFYLYATDEAYRLHSGRDYDYALVSDQVNTLASNNYQVRYGFKSTSSGWAEDSSLTINFYDYPNEDDLAYYGQQVVSKSILADELEQSALHLAALARAYTHLPEYQSGSERSALKTTLLHTLEAWLDAFPSSDFGNYAGVEYNDTTHAWRFTDPISGVIMALADDIHEGRAQDKSLYTRVFDKTSQFLSEVAFDLPVGEASIDYHRYYNAKDLASSPGAWADANRAHRLRTWAAMVAFYKDYNRPITYNALWYPDYEGNQPGLGWQSQGTTILPGWSPQGSFGDLKHWIDTNGISAQSYGRSGLLPDGTMSHHVGLRQDLAMYAYGYEWLTEEPYVFASYLKGTAFEASHTPYEFSLDVLNYIMPWLIYGQSTDFQAVGRSHYGNHIDDFGSYILSRDAELLTHSAPYSTDQGAITRLTELTSNINQNTHQQLGSNAFWANDYLIHRREKFDSNSSEYKEWFSSVKLESQRTRGAESFSDSAFGFMNGRGVLQVKTNVQDYSNIRYDWDWHLLPGVTESWRQDSLPLQSSENAGNPSAFSSVLTNDAQDPADAYAMAAFDYASDHSYSTVTANKSYFFLDEMVVAMGNNIQRVRDDLSTNGGNSPILTVIDQLEWSTPFTYNPGQGSSVGTDGVKVAQLQTNWSSNPANDPTLTESEQVMWFHQGNKGYVILPQNGQKVRTYLRGGDAIPDSDDSTQGGENGERLTPLLIAINHGTDTSGAGEQSHYTYLTLPFVSADDMPAKVQQILTQLEVHQLPDSGIEAIYYQHPETDKEVVQIVFRQSGEVTFDNGLKVSVNKPALVQMNEVSSGEWDITVTDPNAHDDPDIEAPTKSFKHIALTTNNEIVLNVSLNFSPGTYSYLTQGIKKEALTSQQVGVSSINNGTELTFQLPDINDSEDYQGRENLYLGMPASIRINEIN</sequence>
<feature type="chain" id="PRO_5014270802" evidence="4">
    <location>
        <begin position="25"/>
        <end position="1715"/>
    </location>
</feature>
<dbReference type="PROSITE" id="PS51175">
    <property type="entry name" value="CBM6"/>
    <property type="match status" value="3"/>
</dbReference>
<dbReference type="InterPro" id="IPR011071">
    <property type="entry name" value="Lyase_8-like_C"/>
</dbReference>
<keyword evidence="2 7" id="KW-0456">Lyase</keyword>
<dbReference type="CDD" id="cd04080">
    <property type="entry name" value="CBM6_cellulase-like"/>
    <property type="match status" value="3"/>
</dbReference>
<evidence type="ECO:0000259" key="5">
    <source>
        <dbReference type="PROSITE" id="PS51175"/>
    </source>
</evidence>
<dbReference type="PANTHER" id="PTHR38481:SF1">
    <property type="entry name" value="HYALURONATE LYASE"/>
    <property type="match status" value="1"/>
</dbReference>
<feature type="region of interest" description="Disordered" evidence="3">
    <location>
        <begin position="642"/>
        <end position="671"/>
    </location>
</feature>
<name>A0A1H6BXT5_9VIBR</name>
<organism evidence="7 8">
    <name type="scientific">Vibrio hangzhouensis</name>
    <dbReference type="NCBI Taxonomy" id="462991"/>
    <lineage>
        <taxon>Bacteria</taxon>
        <taxon>Pseudomonadati</taxon>
        <taxon>Pseudomonadota</taxon>
        <taxon>Gammaproteobacteria</taxon>
        <taxon>Vibrionales</taxon>
        <taxon>Vibrionaceae</taxon>
        <taxon>Vibrio</taxon>
    </lineage>
</organism>
<evidence type="ECO:0000313" key="8">
    <source>
        <dbReference type="Proteomes" id="UP000236721"/>
    </source>
</evidence>
<feature type="compositionally biased region" description="Polar residues" evidence="3">
    <location>
        <begin position="368"/>
        <end position="378"/>
    </location>
</feature>
<feature type="domain" description="CBM6" evidence="5">
    <location>
        <begin position="28"/>
        <end position="169"/>
    </location>
</feature>
<dbReference type="Gene3D" id="2.70.98.10">
    <property type="match status" value="1"/>
</dbReference>
<dbReference type="SMART" id="SM00606">
    <property type="entry name" value="CBD_IV"/>
    <property type="match status" value="1"/>
</dbReference>
<dbReference type="Pfam" id="PF03422">
    <property type="entry name" value="CBM_6"/>
    <property type="match status" value="2"/>
</dbReference>
<dbReference type="Pfam" id="PF02278">
    <property type="entry name" value="Lyase_8"/>
    <property type="match status" value="1"/>
</dbReference>
<dbReference type="InterPro" id="IPR006584">
    <property type="entry name" value="Cellulose-bd_IV"/>
</dbReference>
<evidence type="ECO:0000256" key="2">
    <source>
        <dbReference type="ARBA" id="ARBA00023239"/>
    </source>
</evidence>
<keyword evidence="8" id="KW-1185">Reference proteome</keyword>
<dbReference type="EMBL" id="FNVG01000027">
    <property type="protein sequence ID" value="SEG65511.1"/>
    <property type="molecule type" value="Genomic_DNA"/>
</dbReference>
<dbReference type="SUPFAM" id="SSF103647">
    <property type="entry name" value="TSP type-3 repeat"/>
    <property type="match status" value="1"/>
</dbReference>
<evidence type="ECO:0000256" key="1">
    <source>
        <dbReference type="ARBA" id="ARBA00022729"/>
    </source>
</evidence>
<dbReference type="PANTHER" id="PTHR38481">
    <property type="entry name" value="HYALURONATE LYASE"/>
    <property type="match status" value="1"/>
</dbReference>
<dbReference type="InterPro" id="IPR028974">
    <property type="entry name" value="TSP_type-3_rpt"/>
</dbReference>
<dbReference type="GO" id="GO:0005975">
    <property type="term" value="P:carbohydrate metabolic process"/>
    <property type="evidence" value="ECO:0007669"/>
    <property type="project" value="InterPro"/>
</dbReference>
<dbReference type="GO" id="GO:0016829">
    <property type="term" value="F:lyase activity"/>
    <property type="evidence" value="ECO:0007669"/>
    <property type="project" value="UniProtKB-KW"/>
</dbReference>
<dbReference type="Gene3D" id="2.60.220.10">
    <property type="entry name" value="Polysaccharide lyase family 8-like, C-terminal"/>
    <property type="match status" value="1"/>
</dbReference>
<dbReference type="InterPro" id="IPR038970">
    <property type="entry name" value="Lyase_8"/>
</dbReference>
<dbReference type="SUPFAM" id="SSF49863">
    <property type="entry name" value="Hyaluronate lyase-like, C-terminal domain"/>
    <property type="match status" value="1"/>
</dbReference>
<proteinExistence type="predicted"/>
<reference evidence="7" key="1">
    <citation type="submission" date="2016-10" db="EMBL/GenBank/DDBJ databases">
        <authorList>
            <person name="de Groot N.N."/>
        </authorList>
    </citation>
    <scope>NUCLEOTIDE SEQUENCE [LARGE SCALE GENOMIC DNA]</scope>
    <source>
        <strain evidence="7">CGMCC 1.7062</strain>
    </source>
</reference>
<feature type="region of interest" description="Disordered" evidence="3">
    <location>
        <begin position="345"/>
        <end position="378"/>
    </location>
</feature>
<dbReference type="SUPFAM" id="SSF49785">
    <property type="entry name" value="Galactose-binding domain-like"/>
    <property type="match status" value="3"/>
</dbReference>
<gene>
    <name evidence="6" type="ORF">SAMN04488244_11768</name>
    <name evidence="7" type="ORF">SAMN04488244_12733</name>
</gene>
<feature type="domain" description="CBM6" evidence="5">
    <location>
        <begin position="191"/>
        <end position="329"/>
    </location>
</feature>
<accession>A0A1H6BXT5</accession>
<protein>
    <submittedName>
        <fullName evidence="7">Polysaccharide lyase family 8, C-terminal beta-sandwich domain</fullName>
    </submittedName>
</protein>
<dbReference type="SUPFAM" id="SSF74650">
    <property type="entry name" value="Galactose mutarotase-like"/>
    <property type="match status" value="1"/>
</dbReference>
<dbReference type="Gene3D" id="2.60.120.260">
    <property type="entry name" value="Galactose-binding domain-like"/>
    <property type="match status" value="3"/>
</dbReference>
<feature type="compositionally biased region" description="Basic and acidic residues" evidence="3">
    <location>
        <begin position="642"/>
        <end position="662"/>
    </location>
</feature>
<feature type="region of interest" description="Disordered" evidence="3">
    <location>
        <begin position="578"/>
        <end position="609"/>
    </location>
</feature>
<keyword evidence="1 4" id="KW-0732">Signal</keyword>
<evidence type="ECO:0000256" key="3">
    <source>
        <dbReference type="SAM" id="MobiDB-lite"/>
    </source>
</evidence>
<dbReference type="GO" id="GO:0005509">
    <property type="term" value="F:calcium ion binding"/>
    <property type="evidence" value="ECO:0007669"/>
    <property type="project" value="InterPro"/>
</dbReference>
<dbReference type="GO" id="GO:0005576">
    <property type="term" value="C:extracellular region"/>
    <property type="evidence" value="ECO:0007669"/>
    <property type="project" value="InterPro"/>
</dbReference>
<evidence type="ECO:0000256" key="4">
    <source>
        <dbReference type="SAM" id="SignalP"/>
    </source>
</evidence>